<evidence type="ECO:0000256" key="1">
    <source>
        <dbReference type="SAM" id="SignalP"/>
    </source>
</evidence>
<dbReference type="OrthoDB" id="355609at2"/>
<dbReference type="Proteomes" id="UP000539265">
    <property type="component" value="Unassembled WGS sequence"/>
</dbReference>
<dbReference type="Gene3D" id="3.30.160.710">
    <property type="match status" value="1"/>
</dbReference>
<dbReference type="NCBIfam" id="TIGR04131">
    <property type="entry name" value="Bac_Flav_CTERM"/>
    <property type="match status" value="1"/>
</dbReference>
<feature type="signal peptide" evidence="1">
    <location>
        <begin position="1"/>
        <end position="21"/>
    </location>
</feature>
<dbReference type="InterPro" id="IPR026341">
    <property type="entry name" value="T9SS_type_B"/>
</dbReference>
<reference evidence="3" key="1">
    <citation type="submission" date="2020-08" db="EMBL/GenBank/DDBJ databases">
        <title>Genomic Encyclopedia of Type Strains, Phase III (KMG-III): the genomes of soil and plant-associated and newly described type strains.</title>
        <authorList>
            <person name="Whitman W."/>
        </authorList>
    </citation>
    <scope>NUCLEOTIDE SEQUENCE [LARGE SCALE GENOMIC DNA]</scope>
    <source>
        <strain evidence="3">CECT 8628</strain>
    </source>
</reference>
<keyword evidence="4" id="KW-1185">Reference proteome</keyword>
<sequence length="745" mass="74842">MKKLLPALNILIFLFNITVQAQTGETIPSGTFANFSGGGALSSQYSTFSNPAPAAIPTIARLITTGNVVACLGVASVSPYIQQFTVNGTNLTGDITATVVGAQFEISLNPNSGYSASLTIPQTGGAVNGVVVYARAAATTSAGNLTGGVSLTSPGALTVNAGLSGIVNGLPTMGGMSPKVFTGGQLTSAINFIANGNNVSWTNSNPAIGLPATGTGNILPFMAANAGNTPITATIIATPVSVAGGCTGTPISFVITVNPAAGASPSIAQATATGNNIACLGAASVSPNIQQFTVNATNLTGGITAAVSSAGFEISLNASSGYTNSLTIPQTGGTVNSVIVYIRLAVTTTAGNFTGGVMLTSPGAAPVNVGSISGVVNVPPVMDGNVPSPTYINGQQTAAINFSANGNTVNWINDTPGIGLPASGTGDIPSFTAVNNGTTAVIAHIIATPTNPITGCTGTPVPFTITVNPTVPPNIVVIGPLSPLNTIYGTASTSAVFNVLGSGLSSGILVIPPPGFEVSTNDVTFAGSAIISSAGTQVYIRLAATTHAGNNYAGPIVLKSPGASDASIDMPASSVTPAPLTITADNKRKTFGTANPVLTATYTGFVNGDTPADFTSPLVLSTIADISSPIGQYPITLSGYASNDYSITPVQGVLTVIGAIVIPNTFTPNGDGINDTWNIKYLDTYSTCTVQIFNRYGESVYSSIGYGTPWDGTFKGAKLPTGTYYYVINLKNDTKLLSGFIALIK</sequence>
<dbReference type="EMBL" id="JACHWX010000001">
    <property type="protein sequence ID" value="MBB3053636.1"/>
    <property type="molecule type" value="Genomic_DNA"/>
</dbReference>
<evidence type="ECO:0000259" key="2">
    <source>
        <dbReference type="Pfam" id="PF18676"/>
    </source>
</evidence>
<dbReference type="AlphaFoldDB" id="A0A839S772"/>
<evidence type="ECO:0000313" key="3">
    <source>
        <dbReference type="EMBL" id="MBB3053636.1"/>
    </source>
</evidence>
<dbReference type="InterPro" id="IPR041286">
    <property type="entry name" value="MBG_2"/>
</dbReference>
<name>A0A839S772_9SPHI</name>
<comment type="caution">
    <text evidence="3">The sequence shown here is derived from an EMBL/GenBank/DDBJ whole genome shotgun (WGS) entry which is preliminary data.</text>
</comment>
<dbReference type="Pfam" id="PF13585">
    <property type="entry name" value="CHU_C"/>
    <property type="match status" value="1"/>
</dbReference>
<dbReference type="RefSeq" id="WP_157750520.1">
    <property type="nucleotide sequence ID" value="NZ_AP017313.1"/>
</dbReference>
<gene>
    <name evidence="3" type="ORF">FHS11_000040</name>
</gene>
<protein>
    <submittedName>
        <fullName evidence="3">Gliding motility-associated-like protein</fullName>
    </submittedName>
</protein>
<feature type="domain" description="MBG" evidence="2">
    <location>
        <begin position="580"/>
        <end position="655"/>
    </location>
</feature>
<accession>A0A839S772</accession>
<feature type="chain" id="PRO_5032523118" evidence="1">
    <location>
        <begin position="22"/>
        <end position="745"/>
    </location>
</feature>
<evidence type="ECO:0000313" key="4">
    <source>
        <dbReference type="Proteomes" id="UP000539265"/>
    </source>
</evidence>
<dbReference type="Pfam" id="PF18676">
    <property type="entry name" value="MBG_2"/>
    <property type="match status" value="1"/>
</dbReference>
<organism evidence="3 4">
    <name type="scientific">Mucilaginibacter gotjawali</name>
    <dbReference type="NCBI Taxonomy" id="1550579"/>
    <lineage>
        <taxon>Bacteria</taxon>
        <taxon>Pseudomonadati</taxon>
        <taxon>Bacteroidota</taxon>
        <taxon>Sphingobacteriia</taxon>
        <taxon>Sphingobacteriales</taxon>
        <taxon>Sphingobacteriaceae</taxon>
        <taxon>Mucilaginibacter</taxon>
    </lineage>
</organism>
<proteinExistence type="predicted"/>
<keyword evidence="1" id="KW-0732">Signal</keyword>